<evidence type="ECO:0000313" key="2">
    <source>
        <dbReference type="Proteomes" id="UP000035017"/>
    </source>
</evidence>
<dbReference type="AlphaFoldDB" id="A0A0D0KG83"/>
<organism evidence="1 2">
    <name type="scientific">Agrobacterium tumefaciens</name>
    <dbReference type="NCBI Taxonomy" id="358"/>
    <lineage>
        <taxon>Bacteria</taxon>
        <taxon>Pseudomonadati</taxon>
        <taxon>Pseudomonadota</taxon>
        <taxon>Alphaproteobacteria</taxon>
        <taxon>Hyphomicrobiales</taxon>
        <taxon>Rhizobiaceae</taxon>
        <taxon>Rhizobium/Agrobacterium group</taxon>
        <taxon>Agrobacterium</taxon>
        <taxon>Agrobacterium tumefaciens complex</taxon>
    </lineage>
</organism>
<dbReference type="EMBL" id="JXQV01000035">
    <property type="protein sequence ID" value="KIP98344.1"/>
    <property type="molecule type" value="Genomic_DNA"/>
</dbReference>
<reference evidence="1 2" key="1">
    <citation type="submission" date="2014-12" db="EMBL/GenBank/DDBJ databases">
        <title>16Stimator: statistical estimation of ribosomal gene copy numbers from draft genome assemblies.</title>
        <authorList>
            <person name="Perisin M.A."/>
            <person name="Vetter M."/>
            <person name="Gilbert J.A."/>
            <person name="Bergelson J."/>
        </authorList>
    </citation>
    <scope>NUCLEOTIDE SEQUENCE [LARGE SCALE GENOMIC DNA]</scope>
    <source>
        <strain evidence="1 2">MEJ076</strain>
    </source>
</reference>
<gene>
    <name evidence="1" type="ORF">RU07_22100</name>
</gene>
<protein>
    <recommendedName>
        <fullName evidence="3">HAD family hydrolase</fullName>
    </recommendedName>
</protein>
<sequence>MNVIFLDIDGPLLSRRMWAAVDNFALLQAPVAQRIGLLKFDPGSVGLIHRACELAQAQLVLASNWRRTWPGDLAALKRKLEHEGLPPHLWHHNWKLPVIPAENKQSELEVWLNENGPVAKAVFIDDEALTCPSPVVQITVSLDDGFGMQAYRDTISYFGVSDPLDTGARVQRAR</sequence>
<comment type="caution">
    <text evidence="1">The sequence shown here is derived from an EMBL/GenBank/DDBJ whole genome shotgun (WGS) entry which is preliminary data.</text>
</comment>
<dbReference type="Proteomes" id="UP000035017">
    <property type="component" value="Unassembled WGS sequence"/>
</dbReference>
<dbReference type="OrthoDB" id="8307832at2"/>
<evidence type="ECO:0008006" key="3">
    <source>
        <dbReference type="Google" id="ProtNLM"/>
    </source>
</evidence>
<proteinExistence type="predicted"/>
<dbReference type="Pfam" id="PF18143">
    <property type="entry name" value="HAD_SAK_2"/>
    <property type="match status" value="1"/>
</dbReference>
<accession>A0A0D0KG83</accession>
<evidence type="ECO:0000313" key="1">
    <source>
        <dbReference type="EMBL" id="KIP98344.1"/>
    </source>
</evidence>
<name>A0A0D0KG83_AGRTU</name>